<reference evidence="4" key="1">
    <citation type="submission" date="2023-07" db="EMBL/GenBank/DDBJ databases">
        <authorList>
            <person name="Kim M."/>
        </authorList>
    </citation>
    <scope>NUCLEOTIDE SEQUENCE</scope>
    <source>
        <strain evidence="4">BIUV-7</strain>
    </source>
</reference>
<keyword evidence="5" id="KW-1185">Reference proteome</keyword>
<evidence type="ECO:0000256" key="1">
    <source>
        <dbReference type="ARBA" id="ARBA00022729"/>
    </source>
</evidence>
<organism evidence="4 5">
    <name type="scientific">Sphingomonas natans</name>
    <dbReference type="NCBI Taxonomy" id="3063330"/>
    <lineage>
        <taxon>Bacteria</taxon>
        <taxon>Pseudomonadati</taxon>
        <taxon>Pseudomonadota</taxon>
        <taxon>Alphaproteobacteria</taxon>
        <taxon>Sphingomonadales</taxon>
        <taxon>Sphingomonadaceae</taxon>
        <taxon>Sphingomonas</taxon>
    </lineage>
</organism>
<dbReference type="InterPro" id="IPR007450">
    <property type="entry name" value="BamE_dom"/>
</dbReference>
<comment type="caution">
    <text evidence="4">The sequence shown here is derived from an EMBL/GenBank/DDBJ whole genome shotgun (WGS) entry which is preliminary data.</text>
</comment>
<evidence type="ECO:0000256" key="2">
    <source>
        <dbReference type="ARBA" id="ARBA00023136"/>
    </source>
</evidence>
<gene>
    <name evidence="4" type="primary">bamE</name>
    <name evidence="4" type="ORF">Q4F19_18210</name>
</gene>
<keyword evidence="1" id="KW-0732">Signal</keyword>
<name>A0ABT8YFB2_9SPHN</name>
<dbReference type="PROSITE" id="PS51257">
    <property type="entry name" value="PROKAR_LIPOPROTEIN"/>
    <property type="match status" value="1"/>
</dbReference>
<dbReference type="RefSeq" id="WP_303545720.1">
    <property type="nucleotide sequence ID" value="NZ_JAUOTP010000010.1"/>
</dbReference>
<evidence type="ECO:0000259" key="3">
    <source>
        <dbReference type="Pfam" id="PF04355"/>
    </source>
</evidence>
<sequence length="159" mass="17045">MATLASRRLWAGLCLGAVLLSGCTKIRDHKGYVVDKALVESVQPGVDNRDSVMKTLGRPSFASEFDGGATWYYLSRETRQFAFGQPKPIQQILLAINFTKTGDVVDVKKTGTETIASVSPYGKKTPTLGRNRGFFSELFGNIGAGGANATKAPTADNPD</sequence>
<dbReference type="Proteomes" id="UP001169764">
    <property type="component" value="Unassembled WGS sequence"/>
</dbReference>
<dbReference type="Gene3D" id="3.30.1450.10">
    <property type="match status" value="1"/>
</dbReference>
<dbReference type="Pfam" id="PF04355">
    <property type="entry name" value="BamE"/>
    <property type="match status" value="1"/>
</dbReference>
<accession>A0ABT8YFB2</accession>
<dbReference type="EMBL" id="JAUOTP010000010">
    <property type="protein sequence ID" value="MDO6416325.1"/>
    <property type="molecule type" value="Genomic_DNA"/>
</dbReference>
<feature type="domain" description="Outer membrane protein assembly factor BamE" evidence="3">
    <location>
        <begin position="31"/>
        <end position="104"/>
    </location>
</feature>
<keyword evidence="2" id="KW-0472">Membrane</keyword>
<proteinExistence type="predicted"/>
<protein>
    <submittedName>
        <fullName evidence="4">Outer membrane protein assembly factor BamE</fullName>
    </submittedName>
</protein>
<evidence type="ECO:0000313" key="4">
    <source>
        <dbReference type="EMBL" id="MDO6416325.1"/>
    </source>
</evidence>
<evidence type="ECO:0000313" key="5">
    <source>
        <dbReference type="Proteomes" id="UP001169764"/>
    </source>
</evidence>
<dbReference type="InterPro" id="IPR037873">
    <property type="entry name" value="BamE-like"/>
</dbReference>